<organism evidence="3 4">
    <name type="scientific">Candidatus Beckwithbacteria bacterium GW2011_GWC2_47_9</name>
    <dbReference type="NCBI Taxonomy" id="1618373"/>
    <lineage>
        <taxon>Bacteria</taxon>
        <taxon>Candidatus Beckwithiibacteriota</taxon>
    </lineage>
</organism>
<dbReference type="SUPFAM" id="SSF55729">
    <property type="entry name" value="Acyl-CoA N-acyltransferases (Nat)"/>
    <property type="match status" value="1"/>
</dbReference>
<dbReference type="InterPro" id="IPR016181">
    <property type="entry name" value="Acyl_CoA_acyltransferase"/>
</dbReference>
<dbReference type="InterPro" id="IPR050769">
    <property type="entry name" value="NAT_camello-type"/>
</dbReference>
<evidence type="ECO:0000313" key="4">
    <source>
        <dbReference type="Proteomes" id="UP000034772"/>
    </source>
</evidence>
<dbReference type="Gene3D" id="3.40.630.30">
    <property type="match status" value="1"/>
</dbReference>
<dbReference type="GO" id="GO:0008080">
    <property type="term" value="F:N-acetyltransferase activity"/>
    <property type="evidence" value="ECO:0007669"/>
    <property type="project" value="InterPro"/>
</dbReference>
<dbReference type="InterPro" id="IPR000182">
    <property type="entry name" value="GNAT_dom"/>
</dbReference>
<dbReference type="PROSITE" id="PS51186">
    <property type="entry name" value="GNAT"/>
    <property type="match status" value="1"/>
</dbReference>
<protein>
    <recommendedName>
        <fullName evidence="2">N-acetyltransferase domain-containing protein</fullName>
    </recommendedName>
</protein>
<evidence type="ECO:0000259" key="2">
    <source>
        <dbReference type="PROSITE" id="PS51186"/>
    </source>
</evidence>
<reference evidence="3 4" key="1">
    <citation type="journal article" date="2015" name="Nature">
        <title>rRNA introns, odd ribosomes, and small enigmatic genomes across a large radiation of phyla.</title>
        <authorList>
            <person name="Brown C.T."/>
            <person name="Hug L.A."/>
            <person name="Thomas B.C."/>
            <person name="Sharon I."/>
            <person name="Castelle C.J."/>
            <person name="Singh A."/>
            <person name="Wilkins M.J."/>
            <person name="Williams K.H."/>
            <person name="Banfield J.F."/>
        </authorList>
    </citation>
    <scope>NUCLEOTIDE SEQUENCE [LARGE SCALE GENOMIC DNA]</scope>
</reference>
<dbReference type="AlphaFoldDB" id="A0A0G1WZB6"/>
<dbReference type="CDD" id="cd04301">
    <property type="entry name" value="NAT_SF"/>
    <property type="match status" value="1"/>
</dbReference>
<accession>A0A0G1WZB6</accession>
<dbReference type="EMBL" id="LCOZ01000014">
    <property type="protein sequence ID" value="KKU87565.1"/>
    <property type="molecule type" value="Genomic_DNA"/>
</dbReference>
<dbReference type="PANTHER" id="PTHR13947:SF37">
    <property type="entry name" value="LD18367P"/>
    <property type="match status" value="1"/>
</dbReference>
<proteinExistence type="predicted"/>
<keyword evidence="1" id="KW-0808">Transferase</keyword>
<comment type="caution">
    <text evidence="3">The sequence shown here is derived from an EMBL/GenBank/DDBJ whole genome shotgun (WGS) entry which is preliminary data.</text>
</comment>
<sequence>MSKIAIDQVVVRPFIIADYPQVKEILTVGGLFYEPMDSLDKFEAKITRDPKSIFVAVAEDKVVGTVSVMEDGRMPFIFRLAVAQEFRKIGIGSKLMGIAEQELFDRDYKEIHILVEAENNDLQNYYEKIGYDKGNIYRWMAKER</sequence>
<dbReference type="Pfam" id="PF00583">
    <property type="entry name" value="Acetyltransf_1"/>
    <property type="match status" value="1"/>
</dbReference>
<dbReference type="PANTHER" id="PTHR13947">
    <property type="entry name" value="GNAT FAMILY N-ACETYLTRANSFERASE"/>
    <property type="match status" value="1"/>
</dbReference>
<dbReference type="Proteomes" id="UP000034772">
    <property type="component" value="Unassembled WGS sequence"/>
</dbReference>
<evidence type="ECO:0000313" key="3">
    <source>
        <dbReference type="EMBL" id="KKU87565.1"/>
    </source>
</evidence>
<feature type="domain" description="N-acetyltransferase" evidence="2">
    <location>
        <begin position="9"/>
        <end position="144"/>
    </location>
</feature>
<gene>
    <name evidence="3" type="ORF">UY17_C0014G0003</name>
</gene>
<name>A0A0G1WZB6_9BACT</name>
<evidence type="ECO:0000256" key="1">
    <source>
        <dbReference type="ARBA" id="ARBA00022679"/>
    </source>
</evidence>